<reference evidence="9" key="1">
    <citation type="journal article" date="2023" name="Commun. Biol.">
        <title>Genome analysis of Parmales, the sister group of diatoms, reveals the evolutionary specialization of diatoms from phago-mixotrophs to photoautotrophs.</title>
        <authorList>
            <person name="Ban H."/>
            <person name="Sato S."/>
            <person name="Yoshikawa S."/>
            <person name="Yamada K."/>
            <person name="Nakamura Y."/>
            <person name="Ichinomiya M."/>
            <person name="Sato N."/>
            <person name="Blanc-Mathieu R."/>
            <person name="Endo H."/>
            <person name="Kuwata A."/>
            <person name="Ogata H."/>
        </authorList>
    </citation>
    <scope>NUCLEOTIDE SEQUENCE [LARGE SCALE GENOMIC DNA]</scope>
    <source>
        <strain evidence="9">NIES 3699</strain>
    </source>
</reference>
<keyword evidence="9" id="KW-1185">Reference proteome</keyword>
<keyword evidence="1" id="KW-0479">Metal-binding</keyword>
<name>A0A9W7C0X7_9STRA</name>
<evidence type="ECO:0000256" key="4">
    <source>
        <dbReference type="PROSITE-ProRule" id="PRU00322"/>
    </source>
</evidence>
<dbReference type="PANTHER" id="PTHR46622">
    <property type="entry name" value="DNA-DEPENDENT METALLOPROTEASE WSS1"/>
    <property type="match status" value="1"/>
</dbReference>
<dbReference type="InterPro" id="IPR013536">
    <property type="entry name" value="WLM_dom"/>
</dbReference>
<feature type="region of interest" description="Disordered" evidence="5">
    <location>
        <begin position="226"/>
        <end position="307"/>
    </location>
</feature>
<dbReference type="PANTHER" id="PTHR46622:SF1">
    <property type="entry name" value="DNA-DEPENDENT METALLOPROTEASE WSS1"/>
    <property type="match status" value="1"/>
</dbReference>
<dbReference type="AlphaFoldDB" id="A0A9W7C0X7"/>
<organism evidence="8 9">
    <name type="scientific">Triparma verrucosa</name>
    <dbReference type="NCBI Taxonomy" id="1606542"/>
    <lineage>
        <taxon>Eukaryota</taxon>
        <taxon>Sar</taxon>
        <taxon>Stramenopiles</taxon>
        <taxon>Ochrophyta</taxon>
        <taxon>Bolidophyceae</taxon>
        <taxon>Parmales</taxon>
        <taxon>Triparmaceae</taxon>
        <taxon>Triparma</taxon>
    </lineage>
</organism>
<feature type="domain" description="RanBP2-type" evidence="6">
    <location>
        <begin position="306"/>
        <end position="335"/>
    </location>
</feature>
<evidence type="ECO:0000259" key="6">
    <source>
        <dbReference type="PROSITE" id="PS50199"/>
    </source>
</evidence>
<evidence type="ECO:0000313" key="8">
    <source>
        <dbReference type="EMBL" id="GMH97194.1"/>
    </source>
</evidence>
<gene>
    <name evidence="8" type="ORF">TrVE_jg6290</name>
</gene>
<evidence type="ECO:0000256" key="2">
    <source>
        <dbReference type="ARBA" id="ARBA00022771"/>
    </source>
</evidence>
<dbReference type="Proteomes" id="UP001165160">
    <property type="component" value="Unassembled WGS sequence"/>
</dbReference>
<feature type="domain" description="WLM" evidence="7">
    <location>
        <begin position="14"/>
        <end position="215"/>
    </location>
</feature>
<dbReference type="InterPro" id="IPR053000">
    <property type="entry name" value="WSS1-like_metalloprotease"/>
</dbReference>
<proteinExistence type="predicted"/>
<evidence type="ECO:0000256" key="1">
    <source>
        <dbReference type="ARBA" id="ARBA00022723"/>
    </source>
</evidence>
<dbReference type="EMBL" id="BRXX01000197">
    <property type="protein sequence ID" value="GMH97194.1"/>
    <property type="molecule type" value="Genomic_DNA"/>
</dbReference>
<dbReference type="PROSITE" id="PS01358">
    <property type="entry name" value="ZF_RANBP2_1"/>
    <property type="match status" value="1"/>
</dbReference>
<sequence>MPPKRAPPPAYPPRPIPPSFRRISTLHIQPQIKDSSQEAYSLLLRLENDFTPYLHSRNFTIQSLKELCCCGKSKMGKNHSILGYCMPAGNKVHSRGIYIRLRRPQSHEFLPYDDIFGTMCHEVTHIVHGSHSAEFYEEMEVIRKGVEGMMGSKDYMVFGGEGNFLGGGGGGGSRAAAEDRRRVMSIMSVNRLGGGLNKSLDKKEVMRRAAERRMRDEVICGECVEDEDNGGKEVGGADDVIDVTEEEGAKRRKRREGKGGVIDLTADEPPSRSPPAPKTGGGKLTKKPARDESKSTKKGARTSTSTSAPWPCPLCTLLNPPTLPSCSACSTPSPSLESSSLKTIKDLITEDIKDTEKSRSVQEFGFDIYGSKKKSTRLSGHLT</sequence>
<evidence type="ECO:0000256" key="5">
    <source>
        <dbReference type="SAM" id="MobiDB-lite"/>
    </source>
</evidence>
<dbReference type="GO" id="GO:0008270">
    <property type="term" value="F:zinc ion binding"/>
    <property type="evidence" value="ECO:0007669"/>
    <property type="project" value="UniProtKB-KW"/>
</dbReference>
<dbReference type="Pfam" id="PF08325">
    <property type="entry name" value="WLM"/>
    <property type="match status" value="1"/>
</dbReference>
<evidence type="ECO:0000313" key="9">
    <source>
        <dbReference type="Proteomes" id="UP001165160"/>
    </source>
</evidence>
<keyword evidence="2 4" id="KW-0863">Zinc-finger</keyword>
<dbReference type="PROSITE" id="PS51397">
    <property type="entry name" value="WLM"/>
    <property type="match status" value="1"/>
</dbReference>
<dbReference type="GO" id="GO:0008237">
    <property type="term" value="F:metallopeptidase activity"/>
    <property type="evidence" value="ECO:0007669"/>
    <property type="project" value="TreeGrafter"/>
</dbReference>
<dbReference type="Gene3D" id="2.30.30.380">
    <property type="entry name" value="Zn-finger domain of Sec23/24"/>
    <property type="match status" value="1"/>
</dbReference>
<protein>
    <recommendedName>
        <fullName evidence="10">WLM domain-containing protein</fullName>
    </recommendedName>
</protein>
<comment type="caution">
    <text evidence="8">The sequence shown here is derived from an EMBL/GenBank/DDBJ whole genome shotgun (WGS) entry which is preliminary data.</text>
</comment>
<accession>A0A9W7C0X7</accession>
<keyword evidence="3" id="KW-0862">Zinc</keyword>
<dbReference type="SUPFAM" id="SSF90209">
    <property type="entry name" value="Ran binding protein zinc finger-like"/>
    <property type="match status" value="1"/>
</dbReference>
<dbReference type="InterPro" id="IPR001876">
    <property type="entry name" value="Znf_RanBP2"/>
</dbReference>
<dbReference type="SMART" id="SM00547">
    <property type="entry name" value="ZnF_RBZ"/>
    <property type="match status" value="1"/>
</dbReference>
<dbReference type="GO" id="GO:0005634">
    <property type="term" value="C:nucleus"/>
    <property type="evidence" value="ECO:0007669"/>
    <property type="project" value="TreeGrafter"/>
</dbReference>
<dbReference type="InterPro" id="IPR036443">
    <property type="entry name" value="Znf_RanBP2_sf"/>
</dbReference>
<evidence type="ECO:0000259" key="7">
    <source>
        <dbReference type="PROSITE" id="PS51397"/>
    </source>
</evidence>
<dbReference type="GO" id="GO:0006281">
    <property type="term" value="P:DNA repair"/>
    <property type="evidence" value="ECO:0007669"/>
    <property type="project" value="TreeGrafter"/>
</dbReference>
<evidence type="ECO:0000256" key="3">
    <source>
        <dbReference type="ARBA" id="ARBA00022833"/>
    </source>
</evidence>
<evidence type="ECO:0008006" key="10">
    <source>
        <dbReference type="Google" id="ProtNLM"/>
    </source>
</evidence>
<dbReference type="PROSITE" id="PS50199">
    <property type="entry name" value="ZF_RANBP2_2"/>
    <property type="match status" value="1"/>
</dbReference>